<evidence type="ECO:0000256" key="4">
    <source>
        <dbReference type="ARBA" id="ARBA00023002"/>
    </source>
</evidence>
<dbReference type="Gene3D" id="3.90.180.10">
    <property type="entry name" value="Medium-chain alcohol dehydrogenases, catalytic domain"/>
    <property type="match status" value="1"/>
</dbReference>
<dbReference type="PROSITE" id="PS00059">
    <property type="entry name" value="ADH_ZINC"/>
    <property type="match status" value="1"/>
</dbReference>
<dbReference type="GO" id="GO:0046294">
    <property type="term" value="P:formaldehyde catabolic process"/>
    <property type="evidence" value="ECO:0007669"/>
    <property type="project" value="TreeGrafter"/>
</dbReference>
<dbReference type="GO" id="GO:0051903">
    <property type="term" value="F:S-(hydroxymethyl)glutathione dehydrogenase [NAD(P)+] activity"/>
    <property type="evidence" value="ECO:0007669"/>
    <property type="project" value="TreeGrafter"/>
</dbReference>
<gene>
    <name evidence="8" type="ORF">METZ01_LOCUS287861</name>
</gene>
<evidence type="ECO:0000256" key="2">
    <source>
        <dbReference type="ARBA" id="ARBA00022723"/>
    </source>
</evidence>
<dbReference type="Gene3D" id="3.40.50.720">
    <property type="entry name" value="NAD(P)-binding Rossmann-like Domain"/>
    <property type="match status" value="1"/>
</dbReference>
<dbReference type="SUPFAM" id="SSF51735">
    <property type="entry name" value="NAD(P)-binding Rossmann-fold domains"/>
    <property type="match status" value="1"/>
</dbReference>
<dbReference type="InterPro" id="IPR013149">
    <property type="entry name" value="ADH-like_C"/>
</dbReference>
<dbReference type="SUPFAM" id="SSF50129">
    <property type="entry name" value="GroES-like"/>
    <property type="match status" value="2"/>
</dbReference>
<dbReference type="PANTHER" id="PTHR43880">
    <property type="entry name" value="ALCOHOL DEHYDROGENASE"/>
    <property type="match status" value="1"/>
</dbReference>
<dbReference type="FunFam" id="3.40.50.720:FF:000003">
    <property type="entry name" value="S-(hydroxymethyl)glutathione dehydrogenase"/>
    <property type="match status" value="1"/>
</dbReference>
<dbReference type="EMBL" id="UINC01086490">
    <property type="protein sequence ID" value="SVC35007.1"/>
    <property type="molecule type" value="Genomic_DNA"/>
</dbReference>
<evidence type="ECO:0000259" key="7">
    <source>
        <dbReference type="Pfam" id="PF08240"/>
    </source>
</evidence>
<evidence type="ECO:0000256" key="3">
    <source>
        <dbReference type="ARBA" id="ARBA00022833"/>
    </source>
</evidence>
<proteinExistence type="predicted"/>
<dbReference type="InterPro" id="IPR011032">
    <property type="entry name" value="GroES-like_sf"/>
</dbReference>
<name>A0A382LII7_9ZZZZ</name>
<feature type="non-terminal residue" evidence="8">
    <location>
        <position position="1"/>
    </location>
</feature>
<reference evidence="8" key="1">
    <citation type="submission" date="2018-05" db="EMBL/GenBank/DDBJ databases">
        <authorList>
            <person name="Lanie J.A."/>
            <person name="Ng W.-L."/>
            <person name="Kazmierczak K.M."/>
            <person name="Andrzejewski T.M."/>
            <person name="Davidsen T.M."/>
            <person name="Wayne K.J."/>
            <person name="Tettelin H."/>
            <person name="Glass J.I."/>
            <person name="Rusch D."/>
            <person name="Podicherti R."/>
            <person name="Tsui H.-C.T."/>
            <person name="Winkler M.E."/>
        </authorList>
    </citation>
    <scope>NUCLEOTIDE SEQUENCE</scope>
</reference>
<dbReference type="InterPro" id="IPR036291">
    <property type="entry name" value="NAD(P)-bd_dom_sf"/>
</dbReference>
<dbReference type="InterPro" id="IPR013154">
    <property type="entry name" value="ADH-like_N"/>
</dbReference>
<comment type="cofactor">
    <cofactor evidence="1">
        <name>Zn(2+)</name>
        <dbReference type="ChEBI" id="CHEBI:29105"/>
    </cofactor>
</comment>
<protein>
    <recommendedName>
        <fullName evidence="9">Enoyl reductase (ER) domain-containing protein</fullName>
    </recommendedName>
</protein>
<dbReference type="InterPro" id="IPR002328">
    <property type="entry name" value="ADH_Zn_CS"/>
</dbReference>
<evidence type="ECO:0000256" key="1">
    <source>
        <dbReference type="ARBA" id="ARBA00001947"/>
    </source>
</evidence>
<keyword evidence="5" id="KW-0520">NAD</keyword>
<evidence type="ECO:0000313" key="8">
    <source>
        <dbReference type="EMBL" id="SVC35007.1"/>
    </source>
</evidence>
<dbReference type="AlphaFoldDB" id="A0A382LII7"/>
<evidence type="ECO:0000256" key="5">
    <source>
        <dbReference type="ARBA" id="ARBA00023027"/>
    </source>
</evidence>
<dbReference type="Pfam" id="PF00107">
    <property type="entry name" value="ADH_zinc_N"/>
    <property type="match status" value="1"/>
</dbReference>
<dbReference type="PANTHER" id="PTHR43880:SF12">
    <property type="entry name" value="ALCOHOL DEHYDROGENASE CLASS-3"/>
    <property type="match status" value="1"/>
</dbReference>
<feature type="domain" description="Alcohol dehydrogenase-like N-terminal" evidence="7">
    <location>
        <begin position="1"/>
        <end position="98"/>
    </location>
</feature>
<dbReference type="Pfam" id="PF08240">
    <property type="entry name" value="ADH_N"/>
    <property type="match status" value="1"/>
</dbReference>
<keyword evidence="4" id="KW-0560">Oxidoreductase</keyword>
<organism evidence="8">
    <name type="scientific">marine metagenome</name>
    <dbReference type="NCBI Taxonomy" id="408172"/>
    <lineage>
        <taxon>unclassified sequences</taxon>
        <taxon>metagenomes</taxon>
        <taxon>ecological metagenomes</taxon>
    </lineage>
</organism>
<accession>A0A382LII7</accession>
<sequence length="310" mass="33182">YSGICGAQINEIDAAKGPDKFLPHLLGHEGSGIVQKVGSGVNTVKEGDHVVLHWRPSSGIQSPTPKYSWEGKQINAGWVTTFNEQAVVSENRLTVIPDDFEMSIAPLFGCAVTTAFGVVNNDAQIKIGQSVVIFGIGGVGLNIVQAASMVSAYPLIGVDLLAQKLEMGKKFGLTHTVVGGKENVNDIIFDIVGPNGADVVIETTGNSRIIEQAYELTHPDGKTILVGVPNKGDNISIYSLPLHFNKVLTGSHGGDAVPDLVIPRYIRLMESGNMTLDGLITHEFELDEINDALDLFRSGEAGRIIVKMNR</sequence>
<keyword evidence="3" id="KW-0862">Zinc</keyword>
<evidence type="ECO:0000259" key="6">
    <source>
        <dbReference type="Pfam" id="PF00107"/>
    </source>
</evidence>
<dbReference type="GO" id="GO:0005829">
    <property type="term" value="C:cytosol"/>
    <property type="evidence" value="ECO:0007669"/>
    <property type="project" value="TreeGrafter"/>
</dbReference>
<evidence type="ECO:0008006" key="9">
    <source>
        <dbReference type="Google" id="ProtNLM"/>
    </source>
</evidence>
<feature type="domain" description="Alcohol dehydrogenase-like C-terminal" evidence="6">
    <location>
        <begin position="138"/>
        <end position="259"/>
    </location>
</feature>
<dbReference type="GO" id="GO:0008270">
    <property type="term" value="F:zinc ion binding"/>
    <property type="evidence" value="ECO:0007669"/>
    <property type="project" value="InterPro"/>
</dbReference>
<keyword evidence="2" id="KW-0479">Metal-binding</keyword>